<evidence type="ECO:0000256" key="14">
    <source>
        <dbReference type="PIRSR" id="PIRSR000350-2"/>
    </source>
</evidence>
<feature type="binding site" evidence="15">
    <location>
        <position position="414"/>
    </location>
    <ligand>
        <name>FAD</name>
        <dbReference type="ChEBI" id="CHEBI:57692"/>
    </ligand>
</feature>
<dbReference type="InterPro" id="IPR000089">
    <property type="entry name" value="Biotin_lipoyl"/>
</dbReference>
<keyword evidence="10 15" id="KW-0520">NAD</keyword>
<evidence type="ECO:0000256" key="7">
    <source>
        <dbReference type="ARBA" id="ARBA00022823"/>
    </source>
</evidence>
<dbReference type="Proteomes" id="UP000279446">
    <property type="component" value="Unassembled WGS sequence"/>
</dbReference>
<keyword evidence="6 17" id="KW-0285">Flavoprotein</keyword>
<dbReference type="InterPro" id="IPR001100">
    <property type="entry name" value="Pyr_nuc-diS_OxRdtase"/>
</dbReference>
<dbReference type="InterPro" id="IPR023753">
    <property type="entry name" value="FAD/NAD-binding_dom"/>
</dbReference>
<name>A0A3S1BK48_9BACL</name>
<dbReference type="InterPro" id="IPR012999">
    <property type="entry name" value="Pyr_OxRdtase_I_AS"/>
</dbReference>
<dbReference type="PRINTS" id="PR00411">
    <property type="entry name" value="PNDRDTASEI"/>
</dbReference>
<keyword evidence="7" id="KW-0450">Lipoyl</keyword>
<dbReference type="PROSITE" id="PS00076">
    <property type="entry name" value="PYRIDINE_REDOX_1"/>
    <property type="match status" value="1"/>
</dbReference>
<dbReference type="GO" id="GO:0004148">
    <property type="term" value="F:dihydrolipoyl dehydrogenase (NADH) activity"/>
    <property type="evidence" value="ECO:0007669"/>
    <property type="project" value="UniProtKB-EC"/>
</dbReference>
<dbReference type="GO" id="GO:0006103">
    <property type="term" value="P:2-oxoglutarate metabolic process"/>
    <property type="evidence" value="ECO:0007669"/>
    <property type="project" value="TreeGrafter"/>
</dbReference>
<evidence type="ECO:0000256" key="15">
    <source>
        <dbReference type="PIRSR" id="PIRSR000350-3"/>
    </source>
</evidence>
<sequence>MTNITLDSISGHAKEAKVCKIYKLEGDSISSNDVLFEIESSKGNKAITSNVTGKIISINVEEGSMVKVGDILAEIEGGADNNDPTGETKKFNYFGSLIKPQKKELETDIAIIGGGPGGYVAAIQAAKLGANVTLIEKENVGGTCLNWGCIPTKSLVRSSEVFNDLKHAESYGLHAELVSVDIKKVIDRKNKIVDQLVDGIRYLLDKHGVTVIKGVAQIVDEATIYVKEKNVEFTIKSKDIIIATGSETTELPIPGITLKQVITSKEALDLTTLPERLVIIGGGVIGMEFAFIFNSFGVKVSVVEYFDHILGNIDADIYEEMTQIARQKGIHIFTGSKVEEIIESEHEECVVAFDNQGTKKFICADMVLMAAGRTPYVGDLNLAGLNIQLNENNKGIKVNGKMQTNLSNIYAIGDVTGHIQLAHVASHQGIVAVNNIMGHESEMDYAVVPSAIFTSPEIAVVGVSEAEALSNGIEIVVGKFPFQANGKALTLGESQGFVKLIKAKETNEIIGGAVIGPHATDLIGEITLAVKNGLTAESIIETIHAHPTTAESIHESALATEGGALHFLG</sequence>
<dbReference type="Gene3D" id="2.40.50.100">
    <property type="match status" value="1"/>
</dbReference>
<comment type="catalytic activity">
    <reaction evidence="13 17">
        <text>N(6)-[(R)-dihydrolipoyl]-L-lysyl-[protein] + NAD(+) = N(6)-[(R)-lipoyl]-L-lysyl-[protein] + NADH + H(+)</text>
        <dbReference type="Rhea" id="RHEA:15045"/>
        <dbReference type="Rhea" id="RHEA-COMP:10474"/>
        <dbReference type="Rhea" id="RHEA-COMP:10475"/>
        <dbReference type="ChEBI" id="CHEBI:15378"/>
        <dbReference type="ChEBI" id="CHEBI:57540"/>
        <dbReference type="ChEBI" id="CHEBI:57945"/>
        <dbReference type="ChEBI" id="CHEBI:83099"/>
        <dbReference type="ChEBI" id="CHEBI:83100"/>
        <dbReference type="EC" id="1.8.1.4"/>
    </reaction>
</comment>
<comment type="similarity">
    <text evidence="2 17">Belongs to the class-I pyridine nucleotide-disulfide oxidoreductase family.</text>
</comment>
<dbReference type="InterPro" id="IPR036188">
    <property type="entry name" value="FAD/NAD-bd_sf"/>
</dbReference>
<dbReference type="PIRSF" id="PIRSF000350">
    <property type="entry name" value="Mercury_reductase_MerA"/>
    <property type="match status" value="1"/>
</dbReference>
<evidence type="ECO:0000256" key="8">
    <source>
        <dbReference type="ARBA" id="ARBA00022827"/>
    </source>
</evidence>
<comment type="miscellaneous">
    <text evidence="17">The active site is a redox-active disulfide bond.</text>
</comment>
<keyword evidence="8 15" id="KW-0274">FAD</keyword>
<dbReference type="PANTHER" id="PTHR22912">
    <property type="entry name" value="DISULFIDE OXIDOREDUCTASE"/>
    <property type="match status" value="1"/>
</dbReference>
<keyword evidence="11" id="KW-1015">Disulfide bond</keyword>
<dbReference type="EMBL" id="RZNY01000032">
    <property type="protein sequence ID" value="RUT41345.1"/>
    <property type="molecule type" value="Genomic_DNA"/>
</dbReference>
<dbReference type="PROSITE" id="PS00189">
    <property type="entry name" value="LIPOYL"/>
    <property type="match status" value="1"/>
</dbReference>
<accession>A0A3S1BK48</accession>
<evidence type="ECO:0000256" key="1">
    <source>
        <dbReference type="ARBA" id="ARBA00004496"/>
    </source>
</evidence>
<dbReference type="PRINTS" id="PR00368">
    <property type="entry name" value="FADPNR"/>
</dbReference>
<feature type="disulfide bond" description="Redox-active" evidence="16">
    <location>
        <begin position="144"/>
        <end position="149"/>
    </location>
</feature>
<dbReference type="InterPro" id="IPR006258">
    <property type="entry name" value="Lipoamide_DH"/>
</dbReference>
<evidence type="ECO:0000256" key="4">
    <source>
        <dbReference type="ARBA" id="ARBA00016961"/>
    </source>
</evidence>
<dbReference type="EC" id="1.8.1.4" evidence="3 17"/>
<evidence type="ECO:0000256" key="16">
    <source>
        <dbReference type="PIRSR" id="PIRSR000350-4"/>
    </source>
</evidence>
<dbReference type="FunFam" id="3.30.390.30:FF:000001">
    <property type="entry name" value="Dihydrolipoyl dehydrogenase"/>
    <property type="match status" value="1"/>
</dbReference>
<keyword evidence="12 17" id="KW-0676">Redox-active center</keyword>
<keyword evidence="5" id="KW-0963">Cytoplasm</keyword>
<dbReference type="InterPro" id="IPR004099">
    <property type="entry name" value="Pyr_nucl-diS_OxRdtase_dimer"/>
</dbReference>
<dbReference type="Pfam" id="PF02852">
    <property type="entry name" value="Pyr_redox_dim"/>
    <property type="match status" value="1"/>
</dbReference>
<dbReference type="PROSITE" id="PS50968">
    <property type="entry name" value="BIOTINYL_LIPOYL"/>
    <property type="match status" value="1"/>
</dbReference>
<dbReference type="AlphaFoldDB" id="A0A3S1BK48"/>
<dbReference type="Pfam" id="PF07992">
    <property type="entry name" value="Pyr_redox_2"/>
    <property type="match status" value="1"/>
</dbReference>
<feature type="binding site" evidence="15">
    <location>
        <begin position="244"/>
        <end position="246"/>
    </location>
    <ligand>
        <name>FAD</name>
        <dbReference type="ChEBI" id="CHEBI:57692"/>
    </ligand>
</feature>
<evidence type="ECO:0000256" key="10">
    <source>
        <dbReference type="ARBA" id="ARBA00023027"/>
    </source>
</evidence>
<dbReference type="SUPFAM" id="SSF51230">
    <property type="entry name" value="Single hybrid motif"/>
    <property type="match status" value="1"/>
</dbReference>
<dbReference type="InterPro" id="IPR011053">
    <property type="entry name" value="Single_hybrid_motif"/>
</dbReference>
<evidence type="ECO:0000313" key="20">
    <source>
        <dbReference type="Proteomes" id="UP000279446"/>
    </source>
</evidence>
<evidence type="ECO:0000259" key="18">
    <source>
        <dbReference type="PROSITE" id="PS50968"/>
    </source>
</evidence>
<evidence type="ECO:0000256" key="17">
    <source>
        <dbReference type="RuleBase" id="RU003692"/>
    </source>
</evidence>
<feature type="domain" description="Lipoyl-binding" evidence="18">
    <location>
        <begin position="1"/>
        <end position="76"/>
    </location>
</feature>
<dbReference type="RefSeq" id="WP_127194614.1">
    <property type="nucleotide sequence ID" value="NZ_RZNY01000032.1"/>
</dbReference>
<dbReference type="NCBIfam" id="TIGR01350">
    <property type="entry name" value="lipoamide_DH"/>
    <property type="match status" value="1"/>
</dbReference>
<feature type="binding site" evidence="15">
    <location>
        <begin position="281"/>
        <end position="288"/>
    </location>
    <ligand>
        <name>NAD(+)</name>
        <dbReference type="ChEBI" id="CHEBI:57540"/>
    </ligand>
</feature>
<keyword evidence="9 17" id="KW-0560">Oxidoreductase</keyword>
<evidence type="ECO:0000313" key="19">
    <source>
        <dbReference type="EMBL" id="RUT41345.1"/>
    </source>
</evidence>
<dbReference type="InterPro" id="IPR016156">
    <property type="entry name" value="FAD/NAD-linked_Rdtase_dimer_sf"/>
</dbReference>
<feature type="active site" description="Proton acceptor" evidence="14">
    <location>
        <position position="546"/>
    </location>
</feature>
<evidence type="ECO:0000256" key="9">
    <source>
        <dbReference type="ARBA" id="ARBA00023002"/>
    </source>
</evidence>
<reference evidence="19 20" key="1">
    <citation type="submission" date="2018-12" db="EMBL/GenBank/DDBJ databases">
        <authorList>
            <person name="Sun L."/>
            <person name="Chen Z."/>
        </authorList>
    </citation>
    <scope>NUCLEOTIDE SEQUENCE [LARGE SCALE GENOMIC DNA]</scope>
    <source>
        <strain evidence="19 20">DSM 15890</strain>
    </source>
</reference>
<dbReference type="InterPro" id="IPR050151">
    <property type="entry name" value="Class-I_Pyr_Nuc-Dis_Oxidored"/>
</dbReference>
<dbReference type="GO" id="GO:0005737">
    <property type="term" value="C:cytoplasm"/>
    <property type="evidence" value="ECO:0007669"/>
    <property type="project" value="UniProtKB-SubCell"/>
</dbReference>
<dbReference type="PANTHER" id="PTHR22912:SF217">
    <property type="entry name" value="DIHYDROLIPOYL DEHYDROGENASE"/>
    <property type="match status" value="1"/>
</dbReference>
<proteinExistence type="inferred from homology"/>
<feature type="binding site" evidence="15">
    <location>
        <position position="372"/>
    </location>
    <ligand>
        <name>NAD(+)</name>
        <dbReference type="ChEBI" id="CHEBI:57540"/>
    </ligand>
</feature>
<keyword evidence="20" id="KW-1185">Reference proteome</keyword>
<dbReference type="CDD" id="cd06849">
    <property type="entry name" value="lipoyl_domain"/>
    <property type="match status" value="1"/>
</dbReference>
<evidence type="ECO:0000256" key="12">
    <source>
        <dbReference type="ARBA" id="ARBA00023284"/>
    </source>
</evidence>
<dbReference type="Gene3D" id="3.30.390.30">
    <property type="match status" value="1"/>
</dbReference>
<dbReference type="Gene3D" id="3.50.50.60">
    <property type="entry name" value="FAD/NAD(P)-binding domain"/>
    <property type="match status" value="2"/>
</dbReference>
<feature type="binding site" evidence="15">
    <location>
        <position position="304"/>
    </location>
    <ligand>
        <name>NAD(+)</name>
        <dbReference type="ChEBI" id="CHEBI:57540"/>
    </ligand>
</feature>
<evidence type="ECO:0000256" key="2">
    <source>
        <dbReference type="ARBA" id="ARBA00007532"/>
    </source>
</evidence>
<comment type="cofactor">
    <cofactor evidence="15 17">
        <name>FAD</name>
        <dbReference type="ChEBI" id="CHEBI:57692"/>
    </cofactor>
    <text evidence="15 17">Binds 1 FAD per subunit.</text>
</comment>
<feature type="binding site" evidence="15">
    <location>
        <position position="153"/>
    </location>
    <ligand>
        <name>FAD</name>
        <dbReference type="ChEBI" id="CHEBI:57692"/>
    </ligand>
</feature>
<dbReference type="SUPFAM" id="SSF55424">
    <property type="entry name" value="FAD/NAD-linked reductases, dimerisation (C-terminal) domain"/>
    <property type="match status" value="1"/>
</dbReference>
<evidence type="ECO:0000256" key="11">
    <source>
        <dbReference type="ARBA" id="ARBA00023157"/>
    </source>
</evidence>
<dbReference type="SUPFAM" id="SSF51905">
    <property type="entry name" value="FAD/NAD(P)-binding domain"/>
    <property type="match status" value="1"/>
</dbReference>
<comment type="caution">
    <text evidence="19">The sequence shown here is derived from an EMBL/GenBank/DDBJ whole genome shotgun (WGS) entry which is preliminary data.</text>
</comment>
<dbReference type="InterPro" id="IPR003016">
    <property type="entry name" value="2-oxoA_DH_lipoyl-BS"/>
</dbReference>
<dbReference type="GO" id="GO:0050660">
    <property type="term" value="F:flavin adenine dinucleotide binding"/>
    <property type="evidence" value="ECO:0007669"/>
    <property type="project" value="InterPro"/>
</dbReference>
<evidence type="ECO:0000256" key="13">
    <source>
        <dbReference type="ARBA" id="ARBA00049187"/>
    </source>
</evidence>
<dbReference type="Pfam" id="PF00364">
    <property type="entry name" value="Biotin_lipoyl"/>
    <property type="match status" value="1"/>
</dbReference>
<comment type="subcellular location">
    <subcellularLocation>
        <location evidence="1">Cytoplasm</location>
    </subcellularLocation>
</comment>
<evidence type="ECO:0000256" key="6">
    <source>
        <dbReference type="ARBA" id="ARBA00022630"/>
    </source>
</evidence>
<gene>
    <name evidence="19" type="primary">lpdA</name>
    <name evidence="19" type="ORF">EJP82_24130</name>
</gene>
<protein>
    <recommendedName>
        <fullName evidence="4 17">Dihydrolipoyl dehydrogenase</fullName>
        <ecNumber evidence="3 17">1.8.1.4</ecNumber>
    </recommendedName>
</protein>
<organism evidence="19 20">
    <name type="scientific">Paenibacillus anaericanus</name>
    <dbReference type="NCBI Taxonomy" id="170367"/>
    <lineage>
        <taxon>Bacteria</taxon>
        <taxon>Bacillati</taxon>
        <taxon>Bacillota</taxon>
        <taxon>Bacilli</taxon>
        <taxon>Bacillales</taxon>
        <taxon>Paenibacillaceae</taxon>
        <taxon>Paenibacillus</taxon>
    </lineage>
</organism>
<evidence type="ECO:0000256" key="3">
    <source>
        <dbReference type="ARBA" id="ARBA00012608"/>
    </source>
</evidence>
<keyword evidence="15" id="KW-0547">Nucleotide-binding</keyword>
<evidence type="ECO:0000256" key="5">
    <source>
        <dbReference type="ARBA" id="ARBA00022490"/>
    </source>
</evidence>
<dbReference type="OrthoDB" id="9800167at2"/>